<name>A0AA42W9I5_9BURK</name>
<organism evidence="1 2">
    <name type="scientific">Achromobacter marplatensis</name>
    <dbReference type="NCBI Taxonomy" id="470868"/>
    <lineage>
        <taxon>Bacteria</taxon>
        <taxon>Pseudomonadati</taxon>
        <taxon>Pseudomonadota</taxon>
        <taxon>Betaproteobacteria</taxon>
        <taxon>Burkholderiales</taxon>
        <taxon>Alcaligenaceae</taxon>
        <taxon>Achromobacter</taxon>
    </lineage>
</organism>
<protein>
    <submittedName>
        <fullName evidence="1">Uncharacterized protein</fullName>
    </submittedName>
</protein>
<evidence type="ECO:0000313" key="2">
    <source>
        <dbReference type="Proteomes" id="UP001161276"/>
    </source>
</evidence>
<accession>A0AA42W9I5</accession>
<gene>
    <name evidence="1" type="ORF">N5K24_12100</name>
</gene>
<sequence length="48" mass="5746">MHTWPFPNIPPELFDTLTDDEWRTLEALTQTYLEHVAHRQQRLPATND</sequence>
<comment type="caution">
    <text evidence="1">The sequence shown here is derived from an EMBL/GenBank/DDBJ whole genome shotgun (WGS) entry which is preliminary data.</text>
</comment>
<dbReference type="AlphaFoldDB" id="A0AA42W9I5"/>
<dbReference type="Proteomes" id="UP001161276">
    <property type="component" value="Unassembled WGS sequence"/>
</dbReference>
<dbReference type="RefSeq" id="WP_280026864.1">
    <property type="nucleotide sequence ID" value="NZ_JAOCKG010000004.1"/>
</dbReference>
<reference evidence="1" key="1">
    <citation type="submission" date="2022-09" db="EMBL/GenBank/DDBJ databases">
        <title>Intensive care unit water sources are persistently colonized with multi-drug resistant bacteria and are the site of extensive horizontal gene transfer of antibiotic resistance genes.</title>
        <authorList>
            <person name="Diorio-Toth L."/>
        </authorList>
    </citation>
    <scope>NUCLEOTIDE SEQUENCE</scope>
    <source>
        <strain evidence="1">GD03676</strain>
    </source>
</reference>
<dbReference type="EMBL" id="JAOCKG010000004">
    <property type="protein sequence ID" value="MDH2051145.1"/>
    <property type="molecule type" value="Genomic_DNA"/>
</dbReference>
<evidence type="ECO:0000313" key="1">
    <source>
        <dbReference type="EMBL" id="MDH2051145.1"/>
    </source>
</evidence>
<proteinExistence type="predicted"/>